<evidence type="ECO:0000313" key="9">
    <source>
        <dbReference type="EMBL" id="PQA58921.1"/>
    </source>
</evidence>
<evidence type="ECO:0000256" key="2">
    <source>
        <dbReference type="ARBA" id="ARBA00007174"/>
    </source>
</evidence>
<proteinExistence type="inferred from homology"/>
<dbReference type="PANTHER" id="PTHR10173">
    <property type="entry name" value="METHIONINE SULFOXIDE REDUCTASE"/>
    <property type="match status" value="1"/>
</dbReference>
<dbReference type="Pfam" id="PF01641">
    <property type="entry name" value="SelR"/>
    <property type="match status" value="1"/>
</dbReference>
<keyword evidence="4" id="KW-0479">Metal-binding</keyword>
<dbReference type="EMBL" id="PTRA01000001">
    <property type="protein sequence ID" value="PQA58921.1"/>
    <property type="molecule type" value="Genomic_DNA"/>
</dbReference>
<gene>
    <name evidence="9" type="primary">msrB</name>
    <name evidence="9" type="ORF">C5O19_04485</name>
</gene>
<dbReference type="InterPro" id="IPR002579">
    <property type="entry name" value="Met_Sox_Rdtase_MsrB_dom"/>
</dbReference>
<evidence type="ECO:0000256" key="6">
    <source>
        <dbReference type="ARBA" id="ARBA00023002"/>
    </source>
</evidence>
<comment type="similarity">
    <text evidence="2">Belongs to the MsrB Met sulfoxide reductase family.</text>
</comment>
<dbReference type="InterPro" id="IPR028427">
    <property type="entry name" value="Met_Sox_Rdtase_MsrB"/>
</dbReference>
<dbReference type="FunFam" id="2.170.150.20:FF:000001">
    <property type="entry name" value="Peptide methionine sulfoxide reductase MsrB"/>
    <property type="match status" value="1"/>
</dbReference>
<dbReference type="AlphaFoldDB" id="A0A2S7IMF0"/>
<keyword evidence="5" id="KW-0862">Zinc</keyword>
<name>A0A2S7IMF0_9BACT</name>
<dbReference type="GO" id="GO:0030091">
    <property type="term" value="P:protein repair"/>
    <property type="evidence" value="ECO:0007669"/>
    <property type="project" value="InterPro"/>
</dbReference>
<protein>
    <recommendedName>
        <fullName evidence="3">peptide-methionine (R)-S-oxide reductase</fullName>
        <ecNumber evidence="3">1.8.4.12</ecNumber>
    </recommendedName>
</protein>
<dbReference type="Proteomes" id="UP000239590">
    <property type="component" value="Unassembled WGS sequence"/>
</dbReference>
<keyword evidence="6" id="KW-0560">Oxidoreductase</keyword>
<dbReference type="RefSeq" id="WP_104710088.1">
    <property type="nucleotide sequence ID" value="NZ_PTRA01000001.1"/>
</dbReference>
<evidence type="ECO:0000256" key="4">
    <source>
        <dbReference type="ARBA" id="ARBA00022723"/>
    </source>
</evidence>
<dbReference type="SUPFAM" id="SSF51316">
    <property type="entry name" value="Mss4-like"/>
    <property type="match status" value="1"/>
</dbReference>
<dbReference type="PROSITE" id="PS51790">
    <property type="entry name" value="MSRB"/>
    <property type="match status" value="1"/>
</dbReference>
<sequence>MKRRRVIKGLAAMPLWFITDRQDPVKRYPVEKTEAEWKRLLTPEQYFVTRQKGTERAFSGKYWNNREKGTYLCVCCGAELFKTDAQFDTGSGWPTFSRGINPRNLEESTDTSYGLVRKGIACSRCGAHLGHLTNDGPAPGKSKYTINSAALTFEKGR</sequence>
<dbReference type="NCBIfam" id="TIGR00357">
    <property type="entry name" value="peptide-methionine (R)-S-oxide reductase MsrB"/>
    <property type="match status" value="1"/>
</dbReference>
<reference evidence="10" key="1">
    <citation type="submission" date="2018-02" db="EMBL/GenBank/DDBJ databases">
        <title>Genome sequencing of Solimonas sp. HR-BB.</title>
        <authorList>
            <person name="Lee Y."/>
            <person name="Jeon C.O."/>
        </authorList>
    </citation>
    <scope>NUCLEOTIDE SEQUENCE [LARGE SCALE GENOMIC DNA]</scope>
    <source>
        <strain evidence="10">HR-U</strain>
    </source>
</reference>
<evidence type="ECO:0000256" key="7">
    <source>
        <dbReference type="ARBA" id="ARBA00048488"/>
    </source>
</evidence>
<dbReference type="PANTHER" id="PTHR10173:SF52">
    <property type="entry name" value="METHIONINE-R-SULFOXIDE REDUCTASE B1"/>
    <property type="match status" value="1"/>
</dbReference>
<comment type="catalytic activity">
    <reaction evidence="7">
        <text>L-methionyl-[protein] + [thioredoxin]-disulfide + H2O = L-methionyl-(R)-S-oxide-[protein] + [thioredoxin]-dithiol</text>
        <dbReference type="Rhea" id="RHEA:24164"/>
        <dbReference type="Rhea" id="RHEA-COMP:10698"/>
        <dbReference type="Rhea" id="RHEA-COMP:10700"/>
        <dbReference type="Rhea" id="RHEA-COMP:12313"/>
        <dbReference type="Rhea" id="RHEA-COMP:12314"/>
        <dbReference type="ChEBI" id="CHEBI:15377"/>
        <dbReference type="ChEBI" id="CHEBI:16044"/>
        <dbReference type="ChEBI" id="CHEBI:29950"/>
        <dbReference type="ChEBI" id="CHEBI:45764"/>
        <dbReference type="ChEBI" id="CHEBI:50058"/>
        <dbReference type="EC" id="1.8.4.12"/>
    </reaction>
</comment>
<dbReference type="OrthoDB" id="4174719at2"/>
<organism evidence="9 10">
    <name type="scientific">Siphonobacter curvatus</name>
    <dbReference type="NCBI Taxonomy" id="2094562"/>
    <lineage>
        <taxon>Bacteria</taxon>
        <taxon>Pseudomonadati</taxon>
        <taxon>Bacteroidota</taxon>
        <taxon>Cytophagia</taxon>
        <taxon>Cytophagales</taxon>
        <taxon>Cytophagaceae</taxon>
        <taxon>Siphonobacter</taxon>
    </lineage>
</organism>
<feature type="domain" description="MsrB" evidence="8">
    <location>
        <begin position="34"/>
        <end position="156"/>
    </location>
</feature>
<accession>A0A2S7IMF0</accession>
<dbReference type="GO" id="GO:0006979">
    <property type="term" value="P:response to oxidative stress"/>
    <property type="evidence" value="ECO:0007669"/>
    <property type="project" value="InterPro"/>
</dbReference>
<comment type="cofactor">
    <cofactor evidence="1">
        <name>Zn(2+)</name>
        <dbReference type="ChEBI" id="CHEBI:29105"/>
    </cofactor>
</comment>
<keyword evidence="10" id="KW-1185">Reference proteome</keyword>
<dbReference type="GO" id="GO:0033743">
    <property type="term" value="F:peptide-methionine (R)-S-oxide reductase activity"/>
    <property type="evidence" value="ECO:0007669"/>
    <property type="project" value="UniProtKB-EC"/>
</dbReference>
<dbReference type="InterPro" id="IPR011057">
    <property type="entry name" value="Mss4-like_sf"/>
</dbReference>
<dbReference type="EC" id="1.8.4.12" evidence="3"/>
<evidence type="ECO:0000256" key="5">
    <source>
        <dbReference type="ARBA" id="ARBA00022833"/>
    </source>
</evidence>
<evidence type="ECO:0000256" key="3">
    <source>
        <dbReference type="ARBA" id="ARBA00012499"/>
    </source>
</evidence>
<dbReference type="Gene3D" id="2.170.150.20">
    <property type="entry name" value="Peptide methionine sulfoxide reductase"/>
    <property type="match status" value="1"/>
</dbReference>
<dbReference type="GO" id="GO:0005737">
    <property type="term" value="C:cytoplasm"/>
    <property type="evidence" value="ECO:0007669"/>
    <property type="project" value="TreeGrafter"/>
</dbReference>
<evidence type="ECO:0000259" key="8">
    <source>
        <dbReference type="PROSITE" id="PS51790"/>
    </source>
</evidence>
<evidence type="ECO:0000256" key="1">
    <source>
        <dbReference type="ARBA" id="ARBA00001947"/>
    </source>
</evidence>
<dbReference type="GO" id="GO:0046872">
    <property type="term" value="F:metal ion binding"/>
    <property type="evidence" value="ECO:0007669"/>
    <property type="project" value="UniProtKB-KW"/>
</dbReference>
<evidence type="ECO:0000313" key="10">
    <source>
        <dbReference type="Proteomes" id="UP000239590"/>
    </source>
</evidence>
<comment type="caution">
    <text evidence="9">The sequence shown here is derived from an EMBL/GenBank/DDBJ whole genome shotgun (WGS) entry which is preliminary data.</text>
</comment>